<evidence type="ECO:0000256" key="4">
    <source>
        <dbReference type="ARBA" id="ARBA00022840"/>
    </source>
</evidence>
<keyword evidence="4" id="KW-0067">ATP-binding</keyword>
<dbReference type="GO" id="GO:0006310">
    <property type="term" value="P:DNA recombination"/>
    <property type="evidence" value="ECO:0007669"/>
    <property type="project" value="UniProtKB-KW"/>
</dbReference>
<keyword evidence="3" id="KW-0547">Nucleotide-binding</keyword>
<dbReference type="Pfam" id="PF00154">
    <property type="entry name" value="RecA_N"/>
    <property type="match status" value="1"/>
</dbReference>
<keyword evidence="8" id="KW-1185">Reference proteome</keyword>
<comment type="similarity">
    <text evidence="1">Belongs to the RecA family.</text>
</comment>
<feature type="domain" description="RecA-like N-terminal" evidence="6">
    <location>
        <begin position="34"/>
        <end position="109"/>
    </location>
</feature>
<sequence length="379" mass="41223">MSTAAQLRAQIEATLAHRVPAAFTPKIKQPPELFTTGIAEADSILEGGIPCGSITEISGAASTGRTSLALSVLSGITQSGAACAWVDVSDALSPESAAAAGIVLQRLLWLRINPAKSEQRACDPQSVSQISLPATKIRPTTYQSGGGQHPRNEMHGMDSAVSLLFKGEGGLLRDKSIGTPGRTNRPLTEPRCAAPLPRAQRNEQVAYDRLPARRGEYFLREFVDVNPAEPRFSRKMATKPFPSSENPWSRLDQALRATDLLLQAGGFAAIVLDMSDLTSWHLMRIPLATWYRFRLAAEQARTALILLTPSPCASSCAALVLISESAGNQAWSNGETPLFQNQQYTLIRERNRNESSAIIQKKPPARAEWQTQTEWAKVR</sequence>
<organism evidence="7 8">
    <name type="scientific">Alloacidobacterium dinghuense</name>
    <dbReference type="NCBI Taxonomy" id="2763107"/>
    <lineage>
        <taxon>Bacteria</taxon>
        <taxon>Pseudomonadati</taxon>
        <taxon>Acidobacteriota</taxon>
        <taxon>Terriglobia</taxon>
        <taxon>Terriglobales</taxon>
        <taxon>Acidobacteriaceae</taxon>
        <taxon>Alloacidobacterium</taxon>
    </lineage>
</organism>
<dbReference type="GO" id="GO:0003697">
    <property type="term" value="F:single-stranded DNA binding"/>
    <property type="evidence" value="ECO:0007669"/>
    <property type="project" value="InterPro"/>
</dbReference>
<keyword evidence="5" id="KW-0233">DNA recombination</keyword>
<accession>A0A7G8BL03</accession>
<dbReference type="PANTHER" id="PTHR45900:SF1">
    <property type="entry name" value="MITOCHONDRIAL DNA REPAIR PROTEIN RECA HOMOLOG-RELATED"/>
    <property type="match status" value="1"/>
</dbReference>
<evidence type="ECO:0000256" key="2">
    <source>
        <dbReference type="ARBA" id="ARBA00015553"/>
    </source>
</evidence>
<evidence type="ECO:0000313" key="8">
    <source>
        <dbReference type="Proteomes" id="UP000515312"/>
    </source>
</evidence>
<dbReference type="SUPFAM" id="SSF52540">
    <property type="entry name" value="P-loop containing nucleoside triphosphate hydrolases"/>
    <property type="match status" value="1"/>
</dbReference>
<gene>
    <name evidence="7" type="ORF">H7849_04445</name>
</gene>
<dbReference type="InterPro" id="IPR049428">
    <property type="entry name" value="RecA-like_N"/>
</dbReference>
<dbReference type="PANTHER" id="PTHR45900">
    <property type="entry name" value="RECA"/>
    <property type="match status" value="1"/>
</dbReference>
<dbReference type="KEGG" id="adin:H7849_04445"/>
<dbReference type="Proteomes" id="UP000515312">
    <property type="component" value="Chromosome"/>
</dbReference>
<evidence type="ECO:0000256" key="1">
    <source>
        <dbReference type="ARBA" id="ARBA00009391"/>
    </source>
</evidence>
<dbReference type="InterPro" id="IPR027417">
    <property type="entry name" value="P-loop_NTPase"/>
</dbReference>
<dbReference type="EMBL" id="CP060394">
    <property type="protein sequence ID" value="QNI33223.1"/>
    <property type="molecule type" value="Genomic_DNA"/>
</dbReference>
<evidence type="ECO:0000256" key="5">
    <source>
        <dbReference type="ARBA" id="ARBA00023172"/>
    </source>
</evidence>
<dbReference type="AlphaFoldDB" id="A0A7G8BL03"/>
<reference evidence="7 8" key="1">
    <citation type="submission" date="2020-08" db="EMBL/GenBank/DDBJ databases">
        <title>Edaphobacter telluris sp. nov. and Acidobacterium dinghuensis sp. nov., two acidobacteria isolated from forest soil.</title>
        <authorList>
            <person name="Fu J."/>
            <person name="Qiu L."/>
        </authorList>
    </citation>
    <scope>NUCLEOTIDE SEQUENCE [LARGE SCALE GENOMIC DNA]</scope>
    <source>
        <strain evidence="7">4Y35</strain>
    </source>
</reference>
<protein>
    <recommendedName>
        <fullName evidence="2">Protein RecA</fullName>
    </recommendedName>
</protein>
<dbReference type="GO" id="GO:0006281">
    <property type="term" value="P:DNA repair"/>
    <property type="evidence" value="ECO:0007669"/>
    <property type="project" value="InterPro"/>
</dbReference>
<evidence type="ECO:0000259" key="6">
    <source>
        <dbReference type="Pfam" id="PF00154"/>
    </source>
</evidence>
<proteinExistence type="inferred from homology"/>
<name>A0A7G8BL03_9BACT</name>
<dbReference type="GO" id="GO:0005524">
    <property type="term" value="F:ATP binding"/>
    <property type="evidence" value="ECO:0007669"/>
    <property type="project" value="UniProtKB-KW"/>
</dbReference>
<evidence type="ECO:0000256" key="3">
    <source>
        <dbReference type="ARBA" id="ARBA00022741"/>
    </source>
</evidence>
<dbReference type="RefSeq" id="WP_186744471.1">
    <property type="nucleotide sequence ID" value="NZ_CP060394.1"/>
</dbReference>
<dbReference type="Gene3D" id="3.40.50.300">
    <property type="entry name" value="P-loop containing nucleotide triphosphate hydrolases"/>
    <property type="match status" value="1"/>
</dbReference>
<evidence type="ECO:0000313" key="7">
    <source>
        <dbReference type="EMBL" id="QNI33223.1"/>
    </source>
</evidence>
<dbReference type="InterPro" id="IPR013765">
    <property type="entry name" value="DNA_recomb/repair_RecA"/>
</dbReference>